<name>A0A9K3PAR1_9STRA</name>
<gene>
    <name evidence="10" type="ORF">IV203_022827</name>
    <name evidence="11" type="ORF">IV203_034355</name>
</gene>
<evidence type="ECO:0000256" key="3">
    <source>
        <dbReference type="ARBA" id="ARBA00022522"/>
    </source>
</evidence>
<sequence>MMKQLLSAFLLFKAVAGKATNAAGCDPSSSSIASRVGISLEKVPEFQQTPESREDYSSSSSSSFQQDRYQHLRELSDGSQQRQNILKKPAPWEDLFVDGTETYYDENAQAWRLLGFYQDCDSTTNSNQEDNAQECQRYLLWAAYIDQGYDSNTEYMYYDRHSSSWNKDACNSHQGRRRCVKMDCHESTTKWKLLGIFKERQYDAFLESVLQFQGDCVWNDNEYKFMQAMATDGMPWPVECTAVQDTDLYYHVQPAAGGFMSVALYEDEKCSKLYTGDSMSIESVLTPTVSSTLSQEIDTWNDALQAFTYCQPCKTLDLVSTLNKNTKANAEGDRYGQANDQNNNNNGAFVCQDATAESGNQVNQCKIFRQETNMQTASFRDIQLAESQGTVKGIHIANHMLGEPYKKKHTWLSVVLFLLSLLLLGYSLYRLYHEDRINSELKEPLVEHKSNHTSPDSNDPSDDNAQASDDTQKGNRKSSGNNSSSSRKSAKRGFWGRKVVGVTTNTTAILATAVLSLILCNPAMASDDVVVGRLGTTLASGSDTGCTMLQNRATATFELDTIDLESNCYLVPGNAADIYHLVITGSVPSDYQFDLVEIEQKGYRTTPTRWGESSQGMEYCAPGGSMLYFHNANSTMEKEITISSNWLAVNNGESCCIDQPIAWSWGVSRCPSVIEANDEEVCWSSPNYFLKASSFEYRVARPSPLNDTVVTWASRNVDDNCASIQLSEGAPQSEGPDVPVKQTIATTFGSTVSTDDRCLFLEVSKYLDKPDYWYISGAGVCNGRGGYEFFTADQIGVGDVFIESCFEMEKLRMVNIKGSSLTLSNLQMEVFLPWVDDEIGCDKTRFPSAIPSQFPSSVPSFVPSIEPSSIPSVVPSDVPSLSPSAVPTTVPSSIPSAVPTTVPSSMLTIEPTTEPSLQPSDQPSLYPSTIPSDGPSETPTVAPTKFTTDSPTVSPTDSPTEFPTDSPTDFPTDIPTDFPTDTMTTFPDGNIASSGGGSTTPEEEEDEESQTGKKSDKDDDDDDEESLTEDSGGSILEVDDDEEEEEKVDKDEDMPADDTDGTVPGVDDEDEDVPTGKKSENDDDDDDEKEKEDDDESSTGGKKGGEEDKPTEDESSTGGKKGGEEDKPTEDEPSTGKKGSESTSEGEDDEEDDGVGFETFVREAQQASGLTTEQLIGTLCGVLLFLLLIVNCVFFRFFSRKRRDSRVGRLPGSNVPNEDPEGTIVTMEELSGGKVMIKKVIPTFGYGQVVQKTVYPNKASVNLEGYELP</sequence>
<comment type="caution">
    <text evidence="10">The sequence shown here is derived from an EMBL/GenBank/DDBJ whole genome shotgun (WGS) entry which is preliminary data.</text>
</comment>
<evidence type="ECO:0000313" key="12">
    <source>
        <dbReference type="Proteomes" id="UP000693970"/>
    </source>
</evidence>
<evidence type="ECO:0000256" key="1">
    <source>
        <dbReference type="ARBA" id="ARBA00006241"/>
    </source>
</evidence>
<feature type="transmembrane region" description="Helical" evidence="8">
    <location>
        <begin position="410"/>
        <end position="429"/>
    </location>
</feature>
<organism evidence="10 12">
    <name type="scientific">Nitzschia inconspicua</name>
    <dbReference type="NCBI Taxonomy" id="303405"/>
    <lineage>
        <taxon>Eukaryota</taxon>
        <taxon>Sar</taxon>
        <taxon>Stramenopiles</taxon>
        <taxon>Ochrophyta</taxon>
        <taxon>Bacillariophyta</taxon>
        <taxon>Bacillariophyceae</taxon>
        <taxon>Bacillariophycidae</taxon>
        <taxon>Bacillariales</taxon>
        <taxon>Bacillariaceae</taxon>
        <taxon>Nitzschia</taxon>
    </lineage>
</organism>
<keyword evidence="9" id="KW-0732">Signal</keyword>
<accession>A0A9K3PAR1</accession>
<protein>
    <recommendedName>
        <fullName evidence="2">Circumsporozoite protein</fullName>
    </recommendedName>
</protein>
<feature type="compositionally biased region" description="Low complexity" evidence="7">
    <location>
        <begin position="454"/>
        <end position="469"/>
    </location>
</feature>
<feature type="region of interest" description="Disordered" evidence="7">
    <location>
        <begin position="444"/>
        <end position="490"/>
    </location>
</feature>
<keyword evidence="8" id="KW-0472">Membrane</keyword>
<evidence type="ECO:0000256" key="5">
    <source>
        <dbReference type="ARBA" id="ARBA00033726"/>
    </source>
</evidence>
<feature type="compositionally biased region" description="Polar residues" evidence="7">
    <location>
        <begin position="906"/>
        <end position="941"/>
    </location>
</feature>
<feature type="region of interest" description="Disordered" evidence="7">
    <location>
        <begin position="43"/>
        <end position="63"/>
    </location>
</feature>
<feature type="signal peptide" evidence="9">
    <location>
        <begin position="1"/>
        <end position="17"/>
    </location>
</feature>
<evidence type="ECO:0000256" key="7">
    <source>
        <dbReference type="SAM" id="MobiDB-lite"/>
    </source>
</evidence>
<feature type="compositionally biased region" description="Acidic residues" evidence="7">
    <location>
        <begin position="1144"/>
        <end position="1153"/>
    </location>
</feature>
<dbReference type="AlphaFoldDB" id="A0A9K3PAR1"/>
<comment type="function">
    <text evidence="5">In the vertebrate host, binds to highly sulfated heparan sulfate proteoglycans (HSPGs) on the surface of host hepatocytes and is required for sporozoite invasion of the host hepatocytes.</text>
</comment>
<feature type="compositionally biased region" description="Low complexity" evidence="7">
    <location>
        <begin position="872"/>
        <end position="905"/>
    </location>
</feature>
<comment type="function">
    <text evidence="6">Essential sporozoite protein. In the mosquito vector, required for sporozoite development in the oocyst, migration through the vector hemolymph and entry into the vector salivary glands. In the vertebrate host, required for sporozoite migration through the host dermis and infection of host hepatocytes. Binds to highly sulfated heparan sulfate proteoglycans (HSPGs) on the surface of host hepatocytes.</text>
</comment>
<feature type="compositionally biased region" description="Acidic residues" evidence="7">
    <location>
        <begin position="1018"/>
        <end position="1028"/>
    </location>
</feature>
<keyword evidence="8" id="KW-1133">Transmembrane helix</keyword>
<dbReference type="OrthoDB" id="42797at2759"/>
<keyword evidence="12" id="KW-1185">Reference proteome</keyword>
<feature type="compositionally biased region" description="Low complexity" evidence="7">
    <location>
        <begin position="947"/>
        <end position="988"/>
    </location>
</feature>
<reference evidence="10" key="1">
    <citation type="journal article" date="2021" name="Sci. Rep.">
        <title>Diploid genomic architecture of Nitzschia inconspicua, an elite biomass production diatom.</title>
        <authorList>
            <person name="Oliver A."/>
            <person name="Podell S."/>
            <person name="Pinowska A."/>
            <person name="Traller J.C."/>
            <person name="Smith S.R."/>
            <person name="McClure R."/>
            <person name="Beliaev A."/>
            <person name="Bohutskyi P."/>
            <person name="Hill E.A."/>
            <person name="Rabines A."/>
            <person name="Zheng H."/>
            <person name="Allen L.Z."/>
            <person name="Kuo A."/>
            <person name="Grigoriev I.V."/>
            <person name="Allen A.E."/>
            <person name="Hazlebeck D."/>
            <person name="Allen E.E."/>
        </authorList>
    </citation>
    <scope>NUCLEOTIDE SEQUENCE</scope>
    <source>
        <strain evidence="10">Hildebrandi</strain>
    </source>
</reference>
<keyword evidence="4" id="KW-0677">Repeat</keyword>
<proteinExistence type="inferred from homology"/>
<dbReference type="PANTHER" id="PTHR44826:SF3">
    <property type="entry name" value="SPORE COAT PROTEIN SP85"/>
    <property type="match status" value="1"/>
</dbReference>
<feature type="compositionally biased region" description="Acidic residues" evidence="7">
    <location>
        <begin position="1081"/>
        <end position="1097"/>
    </location>
</feature>
<feature type="chain" id="PRO_5039882991" description="Circumsporozoite protein" evidence="9">
    <location>
        <begin position="18"/>
        <end position="1269"/>
    </location>
</feature>
<feature type="compositionally biased region" description="Acidic residues" evidence="7">
    <location>
        <begin position="1037"/>
        <end position="1073"/>
    </location>
</feature>
<dbReference type="InterPro" id="IPR051860">
    <property type="entry name" value="Plasmodium_CSP_Invasion"/>
</dbReference>
<dbReference type="Proteomes" id="UP000693970">
    <property type="component" value="Unassembled WGS sequence"/>
</dbReference>
<dbReference type="PANTHER" id="PTHR44826">
    <property type="entry name" value="SPORE COAT PROTEIN SP85"/>
    <property type="match status" value="1"/>
</dbReference>
<feature type="transmembrane region" description="Helical" evidence="8">
    <location>
        <begin position="1175"/>
        <end position="1198"/>
    </location>
</feature>
<evidence type="ECO:0000256" key="8">
    <source>
        <dbReference type="SAM" id="Phobius"/>
    </source>
</evidence>
<keyword evidence="3" id="KW-0748">Sporozoite</keyword>
<dbReference type="EMBL" id="JAGRRH010000064">
    <property type="protein sequence ID" value="KAG7338129.1"/>
    <property type="molecule type" value="Genomic_DNA"/>
</dbReference>
<dbReference type="EMBL" id="JAGRRH010000002">
    <property type="protein sequence ID" value="KAG7373631.1"/>
    <property type="molecule type" value="Genomic_DNA"/>
</dbReference>
<feature type="transmembrane region" description="Helical" evidence="8">
    <location>
        <begin position="499"/>
        <end position="519"/>
    </location>
</feature>
<evidence type="ECO:0000256" key="9">
    <source>
        <dbReference type="SAM" id="SignalP"/>
    </source>
</evidence>
<comment type="similarity">
    <text evidence="1">Belongs to the plasmodium circumsporozoite protein family.</text>
</comment>
<feature type="region of interest" description="Disordered" evidence="7">
    <location>
        <begin position="872"/>
        <end position="1153"/>
    </location>
</feature>
<reference evidence="10" key="2">
    <citation type="submission" date="2021-04" db="EMBL/GenBank/DDBJ databases">
        <authorList>
            <person name="Podell S."/>
        </authorList>
    </citation>
    <scope>NUCLEOTIDE SEQUENCE</scope>
    <source>
        <strain evidence="10">Hildebrandi</strain>
    </source>
</reference>
<keyword evidence="8" id="KW-0812">Transmembrane</keyword>
<evidence type="ECO:0000313" key="10">
    <source>
        <dbReference type="EMBL" id="KAG7338129.1"/>
    </source>
</evidence>
<evidence type="ECO:0000256" key="4">
    <source>
        <dbReference type="ARBA" id="ARBA00022737"/>
    </source>
</evidence>
<evidence type="ECO:0000313" key="11">
    <source>
        <dbReference type="EMBL" id="KAG7373631.1"/>
    </source>
</evidence>
<evidence type="ECO:0000256" key="6">
    <source>
        <dbReference type="ARBA" id="ARBA00045806"/>
    </source>
</evidence>
<evidence type="ECO:0000256" key="2">
    <source>
        <dbReference type="ARBA" id="ARBA00021911"/>
    </source>
</evidence>
<feature type="compositionally biased region" description="Low complexity" evidence="7">
    <location>
        <begin position="477"/>
        <end position="487"/>
    </location>
</feature>